<proteinExistence type="predicted"/>
<evidence type="ECO:0000256" key="1">
    <source>
        <dbReference type="SAM" id="MobiDB-lite"/>
    </source>
</evidence>
<sequence length="124" mass="13868">MLRTNAGDWRSIPERTLTGPIAATRHAPSHRHSKKPSATNLHGQPPAHASPGRPRQEQLVSRRRLGTRFCAQVARVARGRFRLGATVCVAPPQHGEFKLARADGACVITDDAVSRHDDWQRRWR</sequence>
<accession>A0A1Y2H9E6</accession>
<feature type="region of interest" description="Disordered" evidence="1">
    <location>
        <begin position="1"/>
        <end position="64"/>
    </location>
</feature>
<name>A0A1Y2H9E6_9FUNG</name>
<dbReference type="AlphaFoldDB" id="A0A1Y2H9E6"/>
<organism evidence="2 3">
    <name type="scientific">Catenaria anguillulae PL171</name>
    <dbReference type="NCBI Taxonomy" id="765915"/>
    <lineage>
        <taxon>Eukaryota</taxon>
        <taxon>Fungi</taxon>
        <taxon>Fungi incertae sedis</taxon>
        <taxon>Blastocladiomycota</taxon>
        <taxon>Blastocladiomycetes</taxon>
        <taxon>Blastocladiales</taxon>
        <taxon>Catenariaceae</taxon>
        <taxon>Catenaria</taxon>
    </lineage>
</organism>
<dbReference type="Proteomes" id="UP000193411">
    <property type="component" value="Unassembled WGS sequence"/>
</dbReference>
<evidence type="ECO:0000313" key="2">
    <source>
        <dbReference type="EMBL" id="ORZ29672.1"/>
    </source>
</evidence>
<keyword evidence="3" id="KW-1185">Reference proteome</keyword>
<evidence type="ECO:0000313" key="3">
    <source>
        <dbReference type="Proteomes" id="UP000193411"/>
    </source>
</evidence>
<protein>
    <submittedName>
        <fullName evidence="2">Uncharacterized protein</fullName>
    </submittedName>
</protein>
<reference evidence="2 3" key="1">
    <citation type="submission" date="2016-07" db="EMBL/GenBank/DDBJ databases">
        <title>Pervasive Adenine N6-methylation of Active Genes in Fungi.</title>
        <authorList>
            <consortium name="DOE Joint Genome Institute"/>
            <person name="Mondo S.J."/>
            <person name="Dannebaum R.O."/>
            <person name="Kuo R.C."/>
            <person name="Labutti K."/>
            <person name="Haridas S."/>
            <person name="Kuo A."/>
            <person name="Salamov A."/>
            <person name="Ahrendt S.R."/>
            <person name="Lipzen A."/>
            <person name="Sullivan W."/>
            <person name="Andreopoulos W.B."/>
            <person name="Clum A."/>
            <person name="Lindquist E."/>
            <person name="Daum C."/>
            <person name="Ramamoorthy G.K."/>
            <person name="Gryganskyi A."/>
            <person name="Culley D."/>
            <person name="Magnuson J.K."/>
            <person name="James T.Y."/>
            <person name="O'Malley M.A."/>
            <person name="Stajich J.E."/>
            <person name="Spatafora J.W."/>
            <person name="Visel A."/>
            <person name="Grigoriev I.V."/>
        </authorList>
    </citation>
    <scope>NUCLEOTIDE SEQUENCE [LARGE SCALE GENOMIC DNA]</scope>
    <source>
        <strain evidence="2 3">PL171</strain>
    </source>
</reference>
<gene>
    <name evidence="2" type="ORF">BCR44DRAFT_1048133</name>
</gene>
<dbReference type="EMBL" id="MCFL01000137">
    <property type="protein sequence ID" value="ORZ29672.1"/>
    <property type="molecule type" value="Genomic_DNA"/>
</dbReference>
<comment type="caution">
    <text evidence="2">The sequence shown here is derived from an EMBL/GenBank/DDBJ whole genome shotgun (WGS) entry which is preliminary data.</text>
</comment>